<evidence type="ECO:0000313" key="1">
    <source>
        <dbReference type="EMBL" id="PPQ31386.1"/>
    </source>
</evidence>
<protein>
    <submittedName>
        <fullName evidence="1">Uncharacterized protein</fullName>
    </submittedName>
</protein>
<name>A0A2S6N9U3_9HYPH</name>
<comment type="caution">
    <text evidence="1">The sequence shown here is derived from an EMBL/GenBank/DDBJ whole genome shotgun (WGS) entry which is preliminary data.</text>
</comment>
<proteinExistence type="predicted"/>
<dbReference type="OrthoDB" id="8185119at2"/>
<sequence>MKSFVALGQSNSILHAGFLNKIKERKAARFLRSALVGASPSVIGPYYMDDGFFDGADYCLIDTCVVDLTVQKNNSTDLCQVAQWIEWIGHKCRMNNCQPIFVLIPVQVHLDHPVMSIYMSVINANRYLYIDVRDLIVSEIAGDEKRISSLFVDPAHIGPSLVDGLASVICSFFQLENDTVNLNRTITYCYRDFSVVNLADRFPQFECVKYKNSLITFSGIRISKGAEIQLDVGRVLKVHAIYLNAAKSRSKIRISGDVTLVKNLNLRPYMKTEFEARIVPIRTTVQDRDGRLSITLAENDELCDEMTMQEYSEFDGEQCLELEGILVECGLHVDEYRTFVPSGQWNILTLS</sequence>
<keyword evidence="2" id="KW-1185">Reference proteome</keyword>
<gene>
    <name evidence="1" type="ORF">CCR94_08730</name>
</gene>
<organism evidence="1 2">
    <name type="scientific">Rhodoblastus sphagnicola</name>
    <dbReference type="NCBI Taxonomy" id="333368"/>
    <lineage>
        <taxon>Bacteria</taxon>
        <taxon>Pseudomonadati</taxon>
        <taxon>Pseudomonadota</taxon>
        <taxon>Alphaproteobacteria</taxon>
        <taxon>Hyphomicrobiales</taxon>
        <taxon>Rhodoblastaceae</taxon>
        <taxon>Rhodoblastus</taxon>
    </lineage>
</organism>
<accession>A0A2S6N9U3</accession>
<dbReference type="EMBL" id="NHSJ01000057">
    <property type="protein sequence ID" value="PPQ31386.1"/>
    <property type="molecule type" value="Genomic_DNA"/>
</dbReference>
<evidence type="ECO:0000313" key="2">
    <source>
        <dbReference type="Proteomes" id="UP000239089"/>
    </source>
</evidence>
<dbReference type="Proteomes" id="UP000239089">
    <property type="component" value="Unassembled WGS sequence"/>
</dbReference>
<dbReference type="AlphaFoldDB" id="A0A2S6N9U3"/>
<reference evidence="1 2" key="1">
    <citation type="journal article" date="2018" name="Arch. Microbiol.">
        <title>New insights into the metabolic potential of the phototrophic purple bacterium Rhodopila globiformis DSM 161(T) from its draft genome sequence and evidence for a vanadium-dependent nitrogenase.</title>
        <authorList>
            <person name="Imhoff J.F."/>
            <person name="Rahn T."/>
            <person name="Kunzel S."/>
            <person name="Neulinger S.C."/>
        </authorList>
    </citation>
    <scope>NUCLEOTIDE SEQUENCE [LARGE SCALE GENOMIC DNA]</scope>
    <source>
        <strain evidence="1 2">DSM 16996</strain>
    </source>
</reference>
<dbReference type="RefSeq" id="WP_104507490.1">
    <property type="nucleotide sequence ID" value="NZ_JACIGC010000009.1"/>
</dbReference>